<evidence type="ECO:0000256" key="5">
    <source>
        <dbReference type="ARBA" id="ARBA00023136"/>
    </source>
</evidence>
<dbReference type="PANTHER" id="PTHR42893">
    <property type="entry name" value="PROTEIN DETOXIFICATION 44, CHLOROPLASTIC-RELATED"/>
    <property type="match status" value="1"/>
</dbReference>
<evidence type="ECO:0000313" key="8">
    <source>
        <dbReference type="Proteomes" id="UP000288405"/>
    </source>
</evidence>
<evidence type="ECO:0000256" key="3">
    <source>
        <dbReference type="ARBA" id="ARBA00022692"/>
    </source>
</evidence>
<dbReference type="Proteomes" id="UP000288405">
    <property type="component" value="Unassembled WGS sequence"/>
</dbReference>
<feature type="transmembrane region" description="Helical" evidence="6">
    <location>
        <begin position="411"/>
        <end position="432"/>
    </location>
</feature>
<dbReference type="PANTHER" id="PTHR42893:SF46">
    <property type="entry name" value="PROTEIN DETOXIFICATION 44, CHLOROPLASTIC"/>
    <property type="match status" value="1"/>
</dbReference>
<keyword evidence="4 6" id="KW-1133">Transmembrane helix</keyword>
<comment type="similarity">
    <text evidence="2">Belongs to the multi antimicrobial extrusion (MATE) (TC 2.A.66.1) family.</text>
</comment>
<name>A0A432WPC7_9GAMM</name>
<feature type="transmembrane region" description="Helical" evidence="6">
    <location>
        <begin position="99"/>
        <end position="120"/>
    </location>
</feature>
<dbReference type="GO" id="GO:0042910">
    <property type="term" value="F:xenobiotic transmembrane transporter activity"/>
    <property type="evidence" value="ECO:0007669"/>
    <property type="project" value="InterPro"/>
</dbReference>
<evidence type="ECO:0000313" key="7">
    <source>
        <dbReference type="EMBL" id="RUO35660.1"/>
    </source>
</evidence>
<accession>A0A432WPC7</accession>
<comment type="subcellular location">
    <subcellularLocation>
        <location evidence="1">Membrane</location>
        <topology evidence="1">Multi-pass membrane protein</topology>
    </subcellularLocation>
</comment>
<feature type="transmembrane region" description="Helical" evidence="6">
    <location>
        <begin position="166"/>
        <end position="189"/>
    </location>
</feature>
<feature type="transmembrane region" description="Helical" evidence="6">
    <location>
        <begin position="140"/>
        <end position="159"/>
    </location>
</feature>
<reference evidence="7 8" key="1">
    <citation type="journal article" date="2011" name="Front. Microbiol.">
        <title>Genomic signatures of strain selection and enhancement in Bacillus atrophaeus var. globigii, a historical biowarfare simulant.</title>
        <authorList>
            <person name="Gibbons H.S."/>
            <person name="Broomall S.M."/>
            <person name="McNew L.A."/>
            <person name="Daligault H."/>
            <person name="Chapman C."/>
            <person name="Bruce D."/>
            <person name="Karavis M."/>
            <person name="Krepps M."/>
            <person name="McGregor P.A."/>
            <person name="Hong C."/>
            <person name="Park K.H."/>
            <person name="Akmal A."/>
            <person name="Feldman A."/>
            <person name="Lin J.S."/>
            <person name="Chang W.E."/>
            <person name="Higgs B.W."/>
            <person name="Demirev P."/>
            <person name="Lindquist J."/>
            <person name="Liem A."/>
            <person name="Fochler E."/>
            <person name="Read T.D."/>
            <person name="Tapia R."/>
            <person name="Johnson S."/>
            <person name="Bishop-Lilly K.A."/>
            <person name="Detter C."/>
            <person name="Han C."/>
            <person name="Sozhamannan S."/>
            <person name="Rosenzweig C.N."/>
            <person name="Skowronski E.W."/>
        </authorList>
    </citation>
    <scope>NUCLEOTIDE SEQUENCE [LARGE SCALE GENOMIC DNA]</scope>
    <source>
        <strain evidence="7 8">GYP-17</strain>
    </source>
</reference>
<organism evidence="7 8">
    <name type="scientific">Aliidiomarina sanyensis</name>
    <dbReference type="NCBI Taxonomy" id="1249555"/>
    <lineage>
        <taxon>Bacteria</taxon>
        <taxon>Pseudomonadati</taxon>
        <taxon>Pseudomonadota</taxon>
        <taxon>Gammaproteobacteria</taxon>
        <taxon>Alteromonadales</taxon>
        <taxon>Idiomarinaceae</taxon>
        <taxon>Aliidiomarina</taxon>
    </lineage>
</organism>
<feature type="transmembrane region" description="Helical" evidence="6">
    <location>
        <begin position="49"/>
        <end position="71"/>
    </location>
</feature>
<keyword evidence="8" id="KW-1185">Reference proteome</keyword>
<dbReference type="GO" id="GO:0005886">
    <property type="term" value="C:plasma membrane"/>
    <property type="evidence" value="ECO:0007669"/>
    <property type="project" value="TreeGrafter"/>
</dbReference>
<proteinExistence type="inferred from homology"/>
<comment type="caution">
    <text evidence="7">The sequence shown here is derived from an EMBL/GenBank/DDBJ whole genome shotgun (WGS) entry which is preliminary data.</text>
</comment>
<dbReference type="NCBIfam" id="TIGR00797">
    <property type="entry name" value="matE"/>
    <property type="match status" value="1"/>
</dbReference>
<dbReference type="InterPro" id="IPR044644">
    <property type="entry name" value="DinF-like"/>
</dbReference>
<evidence type="ECO:0000256" key="2">
    <source>
        <dbReference type="ARBA" id="ARBA00010199"/>
    </source>
</evidence>
<dbReference type="AlphaFoldDB" id="A0A432WPC7"/>
<sequence length="442" mass="49522">MTLSAWQRFWLADHRRIFAIALPMIISNIAAPMLGLIDTAIIGHLPEAIYLSAVAVGAMAINFVYLLAIFLRMSTTGVIAQAYGEQSQTQQHRHWNHGLIFAVVLGVVIIAALPLILWILWHLVDLEGRVQELTAQYIQIRIWGAPAALINLVVLGVLLGRQQAKAAMLLVIFTNAVNVVGDVILIIGLDLHVVGAAYASLIAEWSTALLGFFLVNRSLQLRWRNWPSIRWGETFALARMNRDIFIRSLLLQFCIAMMTAYATYYGSTTVAANAVLMQFLVLISLGLDGIAYSVEALIGQAKGQRNQPRMRMWFQACMVWSLFFAILYSLLFWLAGDHVIQLITNIPEVIETANLYLPWLVLLPLVAHWSYFFDGVFIGLSASKAMRNTMAWATLGVFIPVWWLTQPLENHGLWFALVCFMGARGIAQAIWIQRSGVLRDQT</sequence>
<keyword evidence="3 6" id="KW-0812">Transmembrane</keyword>
<feature type="transmembrane region" description="Helical" evidence="6">
    <location>
        <begin position="17"/>
        <end position="37"/>
    </location>
</feature>
<dbReference type="CDD" id="cd13136">
    <property type="entry name" value="MATE_DinF_like"/>
    <property type="match status" value="1"/>
</dbReference>
<feature type="transmembrane region" description="Helical" evidence="6">
    <location>
        <begin position="313"/>
        <end position="335"/>
    </location>
</feature>
<feature type="transmembrane region" description="Helical" evidence="6">
    <location>
        <begin position="355"/>
        <end position="373"/>
    </location>
</feature>
<protein>
    <submittedName>
        <fullName evidence="7">MATE family efflux transporter</fullName>
    </submittedName>
</protein>
<feature type="transmembrane region" description="Helical" evidence="6">
    <location>
        <begin position="244"/>
        <end position="264"/>
    </location>
</feature>
<evidence type="ECO:0000256" key="4">
    <source>
        <dbReference type="ARBA" id="ARBA00022989"/>
    </source>
</evidence>
<evidence type="ECO:0000256" key="1">
    <source>
        <dbReference type="ARBA" id="ARBA00004141"/>
    </source>
</evidence>
<gene>
    <name evidence="7" type="ORF">CWE11_02555</name>
</gene>
<evidence type="ECO:0000256" key="6">
    <source>
        <dbReference type="SAM" id="Phobius"/>
    </source>
</evidence>
<dbReference type="OrthoDB" id="9789527at2"/>
<dbReference type="RefSeq" id="WP_126776040.1">
    <property type="nucleotide sequence ID" value="NZ_PIPM01000002.1"/>
</dbReference>
<feature type="transmembrane region" description="Helical" evidence="6">
    <location>
        <begin position="195"/>
        <end position="215"/>
    </location>
</feature>
<feature type="transmembrane region" description="Helical" evidence="6">
    <location>
        <begin position="385"/>
        <end position="405"/>
    </location>
</feature>
<dbReference type="InterPro" id="IPR002528">
    <property type="entry name" value="MATE_fam"/>
</dbReference>
<dbReference type="Pfam" id="PF01554">
    <property type="entry name" value="MatE"/>
    <property type="match status" value="2"/>
</dbReference>
<keyword evidence="5 6" id="KW-0472">Membrane</keyword>
<dbReference type="GO" id="GO:0015297">
    <property type="term" value="F:antiporter activity"/>
    <property type="evidence" value="ECO:0007669"/>
    <property type="project" value="InterPro"/>
</dbReference>
<dbReference type="EMBL" id="PIPM01000002">
    <property type="protein sequence ID" value="RUO35660.1"/>
    <property type="molecule type" value="Genomic_DNA"/>
</dbReference>
<feature type="transmembrane region" description="Helical" evidence="6">
    <location>
        <begin position="270"/>
        <end position="292"/>
    </location>
</feature>